<dbReference type="Pfam" id="PF24608">
    <property type="entry name" value="PDDEXK_15"/>
    <property type="match status" value="1"/>
</dbReference>
<sequence length="194" mass="22702">MKKGGGSQKGSGFERDISKQLSLWWTQDLDEPRDDIFWRTSGSGARATSRTKKQKKTAYEYGDITFTDPIGKPLIDCILFECKKGYTSEVDLLDFFFGGSKKSLLFGWWIKAIEEMKEAGRKNCVLIVARNRRDVLVFVNRRFFADQWIDFTGPFCHRYLVCVDKKIQDIVVMRLDDFLNWVEPEDIKQRMEEK</sequence>
<name>A0A6M3LL50_9ZZZZ</name>
<reference evidence="1" key="1">
    <citation type="submission" date="2020-03" db="EMBL/GenBank/DDBJ databases">
        <title>The deep terrestrial virosphere.</title>
        <authorList>
            <person name="Holmfeldt K."/>
            <person name="Nilsson E."/>
            <person name="Simone D."/>
            <person name="Lopez-Fernandez M."/>
            <person name="Wu X."/>
            <person name="de Brujin I."/>
            <person name="Lundin D."/>
            <person name="Andersson A."/>
            <person name="Bertilsson S."/>
            <person name="Dopson M."/>
        </authorList>
    </citation>
    <scope>NUCLEOTIDE SEQUENCE</scope>
    <source>
        <strain evidence="1">MM415B04118</strain>
    </source>
</reference>
<evidence type="ECO:0000313" key="1">
    <source>
        <dbReference type="EMBL" id="QJA93781.1"/>
    </source>
</evidence>
<protein>
    <submittedName>
        <fullName evidence="1">Uncharacterized protein</fullName>
    </submittedName>
</protein>
<organism evidence="1">
    <name type="scientific">viral metagenome</name>
    <dbReference type="NCBI Taxonomy" id="1070528"/>
    <lineage>
        <taxon>unclassified sequences</taxon>
        <taxon>metagenomes</taxon>
        <taxon>organismal metagenomes</taxon>
    </lineage>
</organism>
<gene>
    <name evidence="1" type="ORF">MM415B04118_0001</name>
</gene>
<dbReference type="InterPro" id="IPR056931">
    <property type="entry name" value="D14-like"/>
</dbReference>
<accession>A0A6M3LL50</accession>
<proteinExistence type="predicted"/>
<dbReference type="EMBL" id="MT143177">
    <property type="protein sequence ID" value="QJA93781.1"/>
    <property type="molecule type" value="Genomic_DNA"/>
</dbReference>
<dbReference type="AlphaFoldDB" id="A0A6M3LL50"/>